<evidence type="ECO:0000313" key="2">
    <source>
        <dbReference type="WBParaSite" id="JU765_v2.g595.t1"/>
    </source>
</evidence>
<accession>A0AC34RDC7</accession>
<evidence type="ECO:0000313" key="1">
    <source>
        <dbReference type="Proteomes" id="UP000887576"/>
    </source>
</evidence>
<organism evidence="1 2">
    <name type="scientific">Panagrolaimus sp. JU765</name>
    <dbReference type="NCBI Taxonomy" id="591449"/>
    <lineage>
        <taxon>Eukaryota</taxon>
        <taxon>Metazoa</taxon>
        <taxon>Ecdysozoa</taxon>
        <taxon>Nematoda</taxon>
        <taxon>Chromadorea</taxon>
        <taxon>Rhabditida</taxon>
        <taxon>Tylenchina</taxon>
        <taxon>Panagrolaimomorpha</taxon>
        <taxon>Panagrolaimoidea</taxon>
        <taxon>Panagrolaimidae</taxon>
        <taxon>Panagrolaimus</taxon>
    </lineage>
</organism>
<proteinExistence type="predicted"/>
<dbReference type="Proteomes" id="UP000887576">
    <property type="component" value="Unplaced"/>
</dbReference>
<protein>
    <submittedName>
        <fullName evidence="2">Uncharacterized protein</fullName>
    </submittedName>
</protein>
<name>A0AC34RDC7_9BILA</name>
<reference evidence="2" key="1">
    <citation type="submission" date="2022-11" db="UniProtKB">
        <authorList>
            <consortium name="WormBaseParasite"/>
        </authorList>
    </citation>
    <scope>IDENTIFICATION</scope>
</reference>
<sequence>MIVMLSDENRLSVGYLGTEPSLFRMPVTDSRYIDFPERQKELQEYEERIAASTKTGDEIDASALKMQVELNMDSQSNAIDSEEGVPSATLQVVLTGDFVAADIFVHNSLSVFQIGNEAVVDGSGPVRKSIYMFNMFAEEAVLDHRMTVMALVDNRECCHHSCLLPLKLIGEQTAAQKSAVYKFTLESTEIGMDTNLLFPEFESENQSSIGFRLFYAKEIVSIFVSQKANRYRIQSDNPNLCFVMITELLERIKKLQPDAKIRTNGVPMQLFLKTIADYLEVEKRRELEEKTVKRLSVQMRHVEMILLQKLKSEHEPPATHINVLINHTYRE</sequence>
<dbReference type="WBParaSite" id="JU765_v2.g595.t1">
    <property type="protein sequence ID" value="JU765_v2.g595.t1"/>
    <property type="gene ID" value="JU765_v2.g595"/>
</dbReference>